<reference evidence="3" key="1">
    <citation type="journal article" date="2019" name="Int. J. Syst. Evol. Microbiol.">
        <title>The Global Catalogue of Microorganisms (GCM) 10K type strain sequencing project: providing services to taxonomists for standard genome sequencing and annotation.</title>
        <authorList>
            <consortium name="The Broad Institute Genomics Platform"/>
            <consortium name="The Broad Institute Genome Sequencing Center for Infectious Disease"/>
            <person name="Wu L."/>
            <person name="Ma J."/>
        </authorList>
    </citation>
    <scope>NUCLEOTIDE SEQUENCE [LARGE SCALE GENOMIC DNA]</scope>
    <source>
        <strain evidence="3">XZYJ18</strain>
    </source>
</reference>
<comment type="caution">
    <text evidence="2">The sequence shown here is derived from an EMBL/GenBank/DDBJ whole genome shotgun (WGS) entry which is preliminary data.</text>
</comment>
<accession>A0ABV9DQ07</accession>
<evidence type="ECO:0000313" key="3">
    <source>
        <dbReference type="Proteomes" id="UP001595923"/>
    </source>
</evidence>
<organism evidence="2 3">
    <name type="scientific">Nocardiopsis mangrovi</name>
    <dbReference type="NCBI Taxonomy" id="1179818"/>
    <lineage>
        <taxon>Bacteria</taxon>
        <taxon>Bacillati</taxon>
        <taxon>Actinomycetota</taxon>
        <taxon>Actinomycetes</taxon>
        <taxon>Streptosporangiales</taxon>
        <taxon>Nocardiopsidaceae</taxon>
        <taxon>Nocardiopsis</taxon>
    </lineage>
</organism>
<dbReference type="RefSeq" id="WP_378571531.1">
    <property type="nucleotide sequence ID" value="NZ_JBHSFQ010000002.1"/>
</dbReference>
<feature type="chain" id="PRO_5047264300" description="Secreted protein" evidence="1">
    <location>
        <begin position="24"/>
        <end position="92"/>
    </location>
</feature>
<keyword evidence="1" id="KW-0732">Signal</keyword>
<evidence type="ECO:0000313" key="2">
    <source>
        <dbReference type="EMBL" id="MFC4560956.1"/>
    </source>
</evidence>
<evidence type="ECO:0008006" key="4">
    <source>
        <dbReference type="Google" id="ProtNLM"/>
    </source>
</evidence>
<proteinExistence type="predicted"/>
<dbReference type="Proteomes" id="UP001595923">
    <property type="component" value="Unassembled WGS sequence"/>
</dbReference>
<dbReference type="EMBL" id="JBHSFQ010000002">
    <property type="protein sequence ID" value="MFC4560956.1"/>
    <property type="molecule type" value="Genomic_DNA"/>
</dbReference>
<protein>
    <recommendedName>
        <fullName evidence="4">Secreted protein</fullName>
    </recommendedName>
</protein>
<sequence>MKRFAVLLAAAGLVLTSAVPAYAATGTLVLSGQTIENPSGCYNAQRWPLIVQNDTDEPALIFNAPNCTGAVIQVVPPGGSATSEFGVSVYIA</sequence>
<gene>
    <name evidence="2" type="ORF">ACFO4E_03690</name>
</gene>
<evidence type="ECO:0000256" key="1">
    <source>
        <dbReference type="SAM" id="SignalP"/>
    </source>
</evidence>
<name>A0ABV9DQ07_9ACTN</name>
<feature type="signal peptide" evidence="1">
    <location>
        <begin position="1"/>
        <end position="23"/>
    </location>
</feature>
<keyword evidence="3" id="KW-1185">Reference proteome</keyword>